<comment type="caution">
    <text evidence="1">The sequence shown here is derived from an EMBL/GenBank/DDBJ whole genome shotgun (WGS) entry which is preliminary data.</text>
</comment>
<protein>
    <submittedName>
        <fullName evidence="1">Uncharacterized protein</fullName>
    </submittedName>
</protein>
<dbReference type="EMBL" id="JAHRGL010000018">
    <property type="protein sequence ID" value="MBV2132740.1"/>
    <property type="molecule type" value="Genomic_DNA"/>
</dbReference>
<reference evidence="1 2" key="1">
    <citation type="submission" date="2021-06" db="EMBL/GenBank/DDBJ databases">
        <title>Differences between aerobic and microaerobic xylene degrading microbial communities.</title>
        <authorList>
            <person name="Banerjee S."/>
            <person name="Tancsics A."/>
        </authorList>
    </citation>
    <scope>NUCLEOTIDE SEQUENCE [LARGE SCALE GENOMIC DNA]</scope>
    <source>
        <strain evidence="1 2">MAP12</strain>
    </source>
</reference>
<keyword evidence="2" id="KW-1185">Reference proteome</keyword>
<dbReference type="RefSeq" id="WP_217681239.1">
    <property type="nucleotide sequence ID" value="NZ_JAHRGL010000018.1"/>
</dbReference>
<sequence>MDLTTEQIAILIALTFCQLAAMGLPYWAGRNTGWQRGNAHGYRTGFDAAEEKYEDELNESAARSSCAR</sequence>
<proteinExistence type="predicted"/>
<name>A0ABS6MVA9_9GAMM</name>
<gene>
    <name evidence="1" type="ORF">KRX52_07985</name>
</gene>
<organism evidence="1 2">
    <name type="scientific">Geopseudomonas aromaticivorans</name>
    <dbReference type="NCBI Taxonomy" id="2849492"/>
    <lineage>
        <taxon>Bacteria</taxon>
        <taxon>Pseudomonadati</taxon>
        <taxon>Pseudomonadota</taxon>
        <taxon>Gammaproteobacteria</taxon>
        <taxon>Pseudomonadales</taxon>
        <taxon>Pseudomonadaceae</taxon>
        <taxon>Geopseudomonas</taxon>
    </lineage>
</organism>
<dbReference type="Proteomes" id="UP000813068">
    <property type="component" value="Unassembled WGS sequence"/>
</dbReference>
<evidence type="ECO:0000313" key="1">
    <source>
        <dbReference type="EMBL" id="MBV2132740.1"/>
    </source>
</evidence>
<accession>A0ABS6MVA9</accession>
<evidence type="ECO:0000313" key="2">
    <source>
        <dbReference type="Proteomes" id="UP000813068"/>
    </source>
</evidence>